<organism evidence="2 3">
    <name type="scientific">Polaribacter reichenbachii</name>
    <dbReference type="NCBI Taxonomy" id="996801"/>
    <lineage>
        <taxon>Bacteria</taxon>
        <taxon>Pseudomonadati</taxon>
        <taxon>Bacteroidota</taxon>
        <taxon>Flavobacteriia</taxon>
        <taxon>Flavobacteriales</taxon>
        <taxon>Flavobacteriaceae</taxon>
    </lineage>
</organism>
<evidence type="ECO:0000313" key="3">
    <source>
        <dbReference type="Proteomes" id="UP000092612"/>
    </source>
</evidence>
<protein>
    <recommendedName>
        <fullName evidence="4">DUF2975 domain-containing protein</fullName>
    </recommendedName>
</protein>
<keyword evidence="3" id="KW-1185">Reference proteome</keyword>
<feature type="transmembrane region" description="Helical" evidence="1">
    <location>
        <begin position="107"/>
        <end position="130"/>
    </location>
</feature>
<dbReference type="STRING" id="996801.BW723_09190"/>
<dbReference type="EMBL" id="LSFL01000001">
    <property type="protein sequence ID" value="OBY67774.1"/>
    <property type="molecule type" value="Genomic_DNA"/>
</dbReference>
<evidence type="ECO:0000256" key="1">
    <source>
        <dbReference type="SAM" id="Phobius"/>
    </source>
</evidence>
<dbReference type="KEGG" id="prn:BW723_09190"/>
<keyword evidence="1" id="KW-0472">Membrane</keyword>
<evidence type="ECO:0008006" key="4">
    <source>
        <dbReference type="Google" id="ProtNLM"/>
    </source>
</evidence>
<name>A0A1B8U7B7_9FLAO</name>
<gene>
    <name evidence="2" type="ORF">LPB301_00310</name>
</gene>
<proteinExistence type="predicted"/>
<dbReference type="AlphaFoldDB" id="A0A1B8U7B7"/>
<dbReference type="Proteomes" id="UP000092612">
    <property type="component" value="Unassembled WGS sequence"/>
</dbReference>
<feature type="transmembrane region" description="Helical" evidence="1">
    <location>
        <begin position="64"/>
        <end position="86"/>
    </location>
</feature>
<feature type="transmembrane region" description="Helical" evidence="1">
    <location>
        <begin position="12"/>
        <end position="32"/>
    </location>
</feature>
<keyword evidence="1" id="KW-0812">Transmembrane</keyword>
<evidence type="ECO:0000313" key="2">
    <source>
        <dbReference type="EMBL" id="OBY67774.1"/>
    </source>
</evidence>
<feature type="transmembrane region" description="Helical" evidence="1">
    <location>
        <begin position="142"/>
        <end position="158"/>
    </location>
</feature>
<reference evidence="3" key="1">
    <citation type="submission" date="2016-02" db="EMBL/GenBank/DDBJ databases">
        <title>Paenibacillus sp. LPB0068, isolated from Crassostrea gigas.</title>
        <authorList>
            <person name="Shin S.-K."/>
            <person name="Yi H."/>
        </authorList>
    </citation>
    <scope>NUCLEOTIDE SEQUENCE [LARGE SCALE GENOMIC DNA]</scope>
    <source>
        <strain evidence="3">KCTC 23969</strain>
    </source>
</reference>
<dbReference type="RefSeq" id="WP_068355630.1">
    <property type="nucleotide sequence ID" value="NZ_CP019337.1"/>
</dbReference>
<sequence>MKKLAYLISKLTFWGFLIFSLILIPLSAFSFLEYYFNWDLPFVDIVKRDGLNFAKIKNIGVEFWLTYTVFLMWGTLIYYSIYFYVLKGFFKIFITQKTFEENSLKKLTLFYRINYIPVIIGFIGITIRYFMHNTLRFDEPHFFVLIHLILAFFLYFYLDLIRKGNYIQQENDLTI</sequence>
<dbReference type="OrthoDB" id="1202740at2"/>
<comment type="caution">
    <text evidence="2">The sequence shown here is derived from an EMBL/GenBank/DDBJ whole genome shotgun (WGS) entry which is preliminary data.</text>
</comment>
<accession>A0A1B8U7B7</accession>
<keyword evidence="1" id="KW-1133">Transmembrane helix</keyword>